<name>A0A5N7CAC8_PETAA</name>
<proteinExistence type="predicted"/>
<protein>
    <submittedName>
        <fullName evidence="1">Uncharacterized protein</fullName>
    </submittedName>
</protein>
<sequence length="112" mass="12941">MNGKTSLVEDVIVIARLSHRVLHISKNIYIYSQRPTLIENVGNFLAFFCVLHRCSVKGGCKTLKTFVRACLYKGPHLPLQIDLVDHQDSETYRFFLFKDFFTTPASNKFRQS</sequence>
<accession>A0A5N7CAC8</accession>
<reference evidence="1" key="1">
    <citation type="submission" date="2019-04" db="EMBL/GenBank/DDBJ databases">
        <title>Friends and foes A comparative genomics studyof 23 Aspergillus species from section Flavi.</title>
        <authorList>
            <consortium name="DOE Joint Genome Institute"/>
            <person name="Kjaerbolling I."/>
            <person name="Vesth T."/>
            <person name="Frisvad J.C."/>
            <person name="Nybo J.L."/>
            <person name="Theobald S."/>
            <person name="Kildgaard S."/>
            <person name="Isbrandt T."/>
            <person name="Kuo A."/>
            <person name="Sato A."/>
            <person name="Lyhne E.K."/>
            <person name="Kogle M.E."/>
            <person name="Wiebenga A."/>
            <person name="Kun R.S."/>
            <person name="Lubbers R.J."/>
            <person name="Makela M.R."/>
            <person name="Barry K."/>
            <person name="Chovatia M."/>
            <person name="Clum A."/>
            <person name="Daum C."/>
            <person name="Haridas S."/>
            <person name="He G."/>
            <person name="LaButti K."/>
            <person name="Lipzen A."/>
            <person name="Mondo S."/>
            <person name="Riley R."/>
            <person name="Salamov A."/>
            <person name="Simmons B.A."/>
            <person name="Magnuson J.K."/>
            <person name="Henrissat B."/>
            <person name="Mortensen U.H."/>
            <person name="Larsen T.O."/>
            <person name="Devries R.P."/>
            <person name="Grigoriev I.V."/>
            <person name="Machida M."/>
            <person name="Baker S.E."/>
            <person name="Andersen M.R."/>
        </authorList>
    </citation>
    <scope>NUCLEOTIDE SEQUENCE [LARGE SCALE GENOMIC DNA]</scope>
    <source>
        <strain evidence="1">IBT 14317</strain>
    </source>
</reference>
<dbReference type="EMBL" id="ML735248">
    <property type="protein sequence ID" value="KAE8391092.1"/>
    <property type="molecule type" value="Genomic_DNA"/>
</dbReference>
<dbReference type="Proteomes" id="UP000326877">
    <property type="component" value="Unassembled WGS sequence"/>
</dbReference>
<dbReference type="AlphaFoldDB" id="A0A5N7CAC8"/>
<evidence type="ECO:0000313" key="1">
    <source>
        <dbReference type="EMBL" id="KAE8391092.1"/>
    </source>
</evidence>
<gene>
    <name evidence="1" type="ORF">BDV23DRAFT_153729</name>
</gene>
<organism evidence="1">
    <name type="scientific">Petromyces alliaceus</name>
    <name type="common">Aspergillus alliaceus</name>
    <dbReference type="NCBI Taxonomy" id="209559"/>
    <lineage>
        <taxon>Eukaryota</taxon>
        <taxon>Fungi</taxon>
        <taxon>Dikarya</taxon>
        <taxon>Ascomycota</taxon>
        <taxon>Pezizomycotina</taxon>
        <taxon>Eurotiomycetes</taxon>
        <taxon>Eurotiomycetidae</taxon>
        <taxon>Eurotiales</taxon>
        <taxon>Aspergillaceae</taxon>
        <taxon>Aspergillus</taxon>
        <taxon>Aspergillus subgen. Circumdati</taxon>
    </lineage>
</organism>